<sequence>MSKENRYESVWDALEDDPIRAENLKLRSALLIAIKEELTSRKLRQSEAAELLHISQPRVSALSQGRISDFRLDTLVDIAHRLGLHVSIKIAA</sequence>
<dbReference type="InterPro" id="IPR010982">
    <property type="entry name" value="Lambda_DNA-bd_dom_sf"/>
</dbReference>
<dbReference type="SMART" id="SM00530">
    <property type="entry name" value="HTH_XRE"/>
    <property type="match status" value="1"/>
</dbReference>
<dbReference type="InterPro" id="IPR039554">
    <property type="entry name" value="HigA2-like_HTH"/>
</dbReference>
<name>A0A9E4K220_9GAMM</name>
<dbReference type="Pfam" id="PF13744">
    <property type="entry name" value="HTH_37"/>
    <property type="match status" value="1"/>
</dbReference>
<protein>
    <submittedName>
        <fullName evidence="2">XRE family transcriptional regulator</fullName>
    </submittedName>
</protein>
<comment type="caution">
    <text evidence="2">The sequence shown here is derived from an EMBL/GenBank/DDBJ whole genome shotgun (WGS) entry which is preliminary data.</text>
</comment>
<dbReference type="Proteomes" id="UP000886687">
    <property type="component" value="Unassembled WGS sequence"/>
</dbReference>
<dbReference type="Gene3D" id="1.10.260.40">
    <property type="entry name" value="lambda repressor-like DNA-binding domains"/>
    <property type="match status" value="1"/>
</dbReference>
<evidence type="ECO:0000313" key="2">
    <source>
        <dbReference type="EMBL" id="MCG7937508.1"/>
    </source>
</evidence>
<dbReference type="EMBL" id="JAEPDI010000001">
    <property type="protein sequence ID" value="MCG7937508.1"/>
    <property type="molecule type" value="Genomic_DNA"/>
</dbReference>
<dbReference type="GO" id="GO:0003677">
    <property type="term" value="F:DNA binding"/>
    <property type="evidence" value="ECO:0007669"/>
    <property type="project" value="InterPro"/>
</dbReference>
<organism evidence="2 3">
    <name type="scientific">Candidatus Thiodiazotropha lotti</name>
    <dbReference type="NCBI Taxonomy" id="2792787"/>
    <lineage>
        <taxon>Bacteria</taxon>
        <taxon>Pseudomonadati</taxon>
        <taxon>Pseudomonadota</taxon>
        <taxon>Gammaproteobacteria</taxon>
        <taxon>Chromatiales</taxon>
        <taxon>Sedimenticolaceae</taxon>
        <taxon>Candidatus Thiodiazotropha</taxon>
    </lineage>
</organism>
<dbReference type="PROSITE" id="PS50943">
    <property type="entry name" value="HTH_CROC1"/>
    <property type="match status" value="1"/>
</dbReference>
<proteinExistence type="predicted"/>
<gene>
    <name evidence="2" type="ORF">JAZ04_01435</name>
</gene>
<accession>A0A9E4K220</accession>
<dbReference type="SUPFAM" id="SSF47413">
    <property type="entry name" value="lambda repressor-like DNA-binding domains"/>
    <property type="match status" value="1"/>
</dbReference>
<reference evidence="2" key="1">
    <citation type="journal article" date="2021" name="Proc. Natl. Acad. Sci. U.S.A.">
        <title>Global biogeography of chemosynthetic symbionts reveals both localized and globally distributed symbiont groups. .</title>
        <authorList>
            <person name="Osvatic J.T."/>
            <person name="Wilkins L.G.E."/>
            <person name="Leibrecht L."/>
            <person name="Leray M."/>
            <person name="Zauner S."/>
            <person name="Polzin J."/>
            <person name="Camacho Y."/>
            <person name="Gros O."/>
            <person name="van Gils J.A."/>
            <person name="Eisen J.A."/>
            <person name="Petersen J.M."/>
            <person name="Yuen B."/>
        </authorList>
    </citation>
    <scope>NUCLEOTIDE SEQUENCE</scope>
    <source>
        <strain evidence="2">MAGL173</strain>
    </source>
</reference>
<dbReference type="AlphaFoldDB" id="A0A9E4K220"/>
<evidence type="ECO:0000313" key="3">
    <source>
        <dbReference type="Proteomes" id="UP000886687"/>
    </source>
</evidence>
<feature type="domain" description="HTH cro/C1-type" evidence="1">
    <location>
        <begin position="34"/>
        <end position="89"/>
    </location>
</feature>
<dbReference type="InterPro" id="IPR001387">
    <property type="entry name" value="Cro/C1-type_HTH"/>
</dbReference>
<evidence type="ECO:0000259" key="1">
    <source>
        <dbReference type="PROSITE" id="PS50943"/>
    </source>
</evidence>
<dbReference type="CDD" id="cd00093">
    <property type="entry name" value="HTH_XRE"/>
    <property type="match status" value="1"/>
</dbReference>